<accession>A0A9P1M7Y7</accession>
<name>A0A9P1M7Y7_9PEZI</name>
<proteinExistence type="predicted"/>
<feature type="region of interest" description="Disordered" evidence="1">
    <location>
        <begin position="1"/>
        <end position="67"/>
    </location>
</feature>
<reference evidence="2" key="1">
    <citation type="submission" date="2022-11" db="EMBL/GenBank/DDBJ databases">
        <authorList>
            <person name="Scott C."/>
            <person name="Bruce N."/>
        </authorList>
    </citation>
    <scope>NUCLEOTIDE SEQUENCE</scope>
</reference>
<organism evidence="2 3">
    <name type="scientific">Parascedosporium putredinis</name>
    <dbReference type="NCBI Taxonomy" id="1442378"/>
    <lineage>
        <taxon>Eukaryota</taxon>
        <taxon>Fungi</taxon>
        <taxon>Dikarya</taxon>
        <taxon>Ascomycota</taxon>
        <taxon>Pezizomycotina</taxon>
        <taxon>Sordariomycetes</taxon>
        <taxon>Hypocreomycetidae</taxon>
        <taxon>Microascales</taxon>
        <taxon>Microascaceae</taxon>
        <taxon>Parascedosporium</taxon>
    </lineage>
</organism>
<dbReference type="EMBL" id="CALLCH030000007">
    <property type="protein sequence ID" value="CAI4213027.1"/>
    <property type="molecule type" value="Genomic_DNA"/>
</dbReference>
<dbReference type="OrthoDB" id="5374569at2759"/>
<feature type="region of interest" description="Disordered" evidence="1">
    <location>
        <begin position="182"/>
        <end position="294"/>
    </location>
</feature>
<gene>
    <name evidence="2" type="ORF">PPNO1_LOCUS2777</name>
</gene>
<feature type="compositionally biased region" description="Polar residues" evidence="1">
    <location>
        <begin position="344"/>
        <end position="353"/>
    </location>
</feature>
<feature type="region of interest" description="Disordered" evidence="1">
    <location>
        <begin position="318"/>
        <end position="361"/>
    </location>
</feature>
<keyword evidence="3" id="KW-1185">Reference proteome</keyword>
<dbReference type="Proteomes" id="UP000838763">
    <property type="component" value="Unassembled WGS sequence"/>
</dbReference>
<sequence>MGRNLPWDRKRNRAPGDNISAPSTPRPAVAVARTPTTEPVQRLTLTDRQTRAGRSPSTSPPPEPPPQICMIEGMDYDDKYRMVEDELLSVARKFTVHLHAAEYHRLKHQAKSRNADAIDSISRPVVGRMSVGVQVKNERLVRARVRQEGLRAALANSKGKGLEVDSEDEAPWTGTSLQGLMEVPQSSQKPLSRLTSSVGPNTKASARPPIIHRTESRSGSPAQIAKHRVEARLARDGVVDPGLPTRRTTMPSARLVQPAKPAKLHSPGHGSQARQSTWPATSGSPAKDPGRKRPLGQRTSLVVLSDSDDDLFASLVKRRKEKEKRRSMHQVEPKPEASDESLATVKQETTSDGTIMPSFLF</sequence>
<feature type="compositionally biased region" description="Basic and acidic residues" evidence="1">
    <location>
        <begin position="227"/>
        <end position="238"/>
    </location>
</feature>
<evidence type="ECO:0000313" key="3">
    <source>
        <dbReference type="Proteomes" id="UP000838763"/>
    </source>
</evidence>
<feature type="compositionally biased region" description="Pro residues" evidence="1">
    <location>
        <begin position="58"/>
        <end position="67"/>
    </location>
</feature>
<feature type="compositionally biased region" description="Polar residues" evidence="1">
    <location>
        <begin position="272"/>
        <end position="284"/>
    </location>
</feature>
<feature type="compositionally biased region" description="Polar residues" evidence="1">
    <location>
        <begin position="182"/>
        <end position="204"/>
    </location>
</feature>
<evidence type="ECO:0000256" key="1">
    <source>
        <dbReference type="SAM" id="MobiDB-lite"/>
    </source>
</evidence>
<feature type="compositionally biased region" description="Polar residues" evidence="1">
    <location>
        <begin position="34"/>
        <end position="47"/>
    </location>
</feature>
<protein>
    <submittedName>
        <fullName evidence="2">Uncharacterized protein</fullName>
    </submittedName>
</protein>
<comment type="caution">
    <text evidence="2">The sequence shown here is derived from an EMBL/GenBank/DDBJ whole genome shotgun (WGS) entry which is preliminary data.</text>
</comment>
<evidence type="ECO:0000313" key="2">
    <source>
        <dbReference type="EMBL" id="CAI4213027.1"/>
    </source>
</evidence>
<feature type="compositionally biased region" description="Basic residues" evidence="1">
    <location>
        <begin position="318"/>
        <end position="328"/>
    </location>
</feature>
<dbReference type="AlphaFoldDB" id="A0A9P1M7Y7"/>